<dbReference type="EMBL" id="CP029487">
    <property type="protein sequence ID" value="QCT70789.1"/>
    <property type="molecule type" value="Genomic_DNA"/>
</dbReference>
<dbReference type="SMART" id="SM00900">
    <property type="entry name" value="FMN_bind"/>
    <property type="match status" value="1"/>
</dbReference>
<dbReference type="GO" id="GO:0005886">
    <property type="term" value="C:plasma membrane"/>
    <property type="evidence" value="ECO:0007669"/>
    <property type="project" value="UniProtKB-SubCell"/>
</dbReference>
<dbReference type="RefSeq" id="WP_074617008.1">
    <property type="nucleotide sequence ID" value="NZ_CABJDW020000008.1"/>
</dbReference>
<dbReference type="InterPro" id="IPR010209">
    <property type="entry name" value="Ion_transpt_RnfG/RsxG"/>
</dbReference>
<evidence type="ECO:0000256" key="2">
    <source>
        <dbReference type="ARBA" id="ARBA00022553"/>
    </source>
</evidence>
<dbReference type="PIRSF" id="PIRSF006091">
    <property type="entry name" value="E_trnsport_RnfG"/>
    <property type="match status" value="1"/>
</dbReference>
<keyword evidence="9" id="KW-1185">Reference proteome</keyword>
<comment type="function">
    <text evidence="6">Part of a membrane-bound complex that couples electron transfer with translocation of ions across the membrane.</text>
</comment>
<feature type="domain" description="FMN-binding" evidence="7">
    <location>
        <begin position="109"/>
        <end position="199"/>
    </location>
</feature>
<sequence length="209" mass="21802">MANKQKISIDWKNVIKLAVILFVITAIASLCLAMTNYVTSDVIDQRNEQANTEARQAVLPDADKFEAVDNIEAIAAAAAPNEASIIKEAYVGYKGSDLAGYTVKTAPSGYGGAVEVLTGIDKDGKITGITILSQSETPGLGAKSTEPAFQEQFKGKDAKKEIAVIKSGEASDNQITAITGATITSKAVTTGVNASEKVYEALAKEGGAQ</sequence>
<keyword evidence="2 6" id="KW-0597">Phosphoprotein</keyword>
<dbReference type="Pfam" id="PF04205">
    <property type="entry name" value="FMN_bind"/>
    <property type="match status" value="1"/>
</dbReference>
<comment type="subcellular location">
    <subcellularLocation>
        <location evidence="6">Cell membrane</location>
        <topology evidence="6">Single-pass membrane protein</topology>
    </subcellularLocation>
</comment>
<comment type="subunit">
    <text evidence="6">The complex is composed of six subunits: RnfA, RnfB, RnfC, RnfD, RnfE and RnfG.</text>
</comment>
<evidence type="ECO:0000313" key="8">
    <source>
        <dbReference type="EMBL" id="QCT70789.1"/>
    </source>
</evidence>
<name>A0A4P9C5Q7_EUBML</name>
<reference evidence="8 9" key="1">
    <citation type="submission" date="2018-05" db="EMBL/GenBank/DDBJ databases">
        <title>Genome comparison of Eubacterium sp.</title>
        <authorList>
            <person name="Feng Y."/>
            <person name="Sanchez-Andrea I."/>
            <person name="Stams A.J.M."/>
            <person name="De Vos W.M."/>
        </authorList>
    </citation>
    <scope>NUCLEOTIDE SEQUENCE [LARGE SCALE GENOMIC DNA]</scope>
    <source>
        <strain evidence="8 9">YI</strain>
    </source>
</reference>
<protein>
    <recommendedName>
        <fullName evidence="6">Ion-translocating oxidoreductase complex subunit G</fullName>
        <ecNumber evidence="6">7.-.-.-</ecNumber>
    </recommendedName>
    <alternativeName>
        <fullName evidence="6">Rnf electron transport complex subunit G</fullName>
    </alternativeName>
</protein>
<evidence type="ECO:0000256" key="5">
    <source>
        <dbReference type="ARBA" id="ARBA00022982"/>
    </source>
</evidence>
<comment type="cofactor">
    <cofactor evidence="6">
        <name>FMN</name>
        <dbReference type="ChEBI" id="CHEBI:58210"/>
    </cofactor>
</comment>
<accession>A0A4P9C5Q7</accession>
<dbReference type="HAMAP" id="MF_00479">
    <property type="entry name" value="RsxG_RnfG"/>
    <property type="match status" value="1"/>
</dbReference>
<gene>
    <name evidence="6" type="primary">rnfG</name>
    <name evidence="8" type="ORF">CPZ25_005415</name>
</gene>
<organism evidence="8 9">
    <name type="scientific">Eubacterium maltosivorans</name>
    <dbReference type="NCBI Taxonomy" id="2041044"/>
    <lineage>
        <taxon>Bacteria</taxon>
        <taxon>Bacillati</taxon>
        <taxon>Bacillota</taxon>
        <taxon>Clostridia</taxon>
        <taxon>Eubacteriales</taxon>
        <taxon>Eubacteriaceae</taxon>
        <taxon>Eubacterium</taxon>
    </lineage>
</organism>
<dbReference type="GO" id="GO:0010181">
    <property type="term" value="F:FMN binding"/>
    <property type="evidence" value="ECO:0007669"/>
    <property type="project" value="InterPro"/>
</dbReference>
<evidence type="ECO:0000313" key="9">
    <source>
        <dbReference type="Proteomes" id="UP000218387"/>
    </source>
</evidence>
<keyword evidence="6" id="KW-1278">Translocase</keyword>
<evidence type="ECO:0000256" key="6">
    <source>
        <dbReference type="HAMAP-Rule" id="MF_00479"/>
    </source>
</evidence>
<dbReference type="GO" id="GO:0009055">
    <property type="term" value="F:electron transfer activity"/>
    <property type="evidence" value="ECO:0007669"/>
    <property type="project" value="InterPro"/>
</dbReference>
<keyword evidence="6" id="KW-1133">Transmembrane helix</keyword>
<dbReference type="AlphaFoldDB" id="A0A4P9C5Q7"/>
<keyword evidence="4 6" id="KW-0288">FMN</keyword>
<dbReference type="PANTHER" id="PTHR36118:SF1">
    <property type="entry name" value="ION-TRANSLOCATING OXIDOREDUCTASE COMPLEX SUBUNIT G"/>
    <property type="match status" value="1"/>
</dbReference>
<proteinExistence type="inferred from homology"/>
<keyword evidence="1 6" id="KW-0813">Transport</keyword>
<dbReference type="Proteomes" id="UP000218387">
    <property type="component" value="Chromosome"/>
</dbReference>
<evidence type="ECO:0000256" key="1">
    <source>
        <dbReference type="ARBA" id="ARBA00022448"/>
    </source>
</evidence>
<keyword evidence="3 6" id="KW-0285">Flavoprotein</keyword>
<dbReference type="EC" id="7.-.-.-" evidence="6"/>
<feature type="modified residue" description="FMN phosphoryl threonine" evidence="6">
    <location>
        <position position="182"/>
    </location>
</feature>
<keyword evidence="6" id="KW-0812">Transmembrane</keyword>
<dbReference type="KEGG" id="emt:CPZ25_005415"/>
<keyword evidence="6" id="KW-1003">Cell membrane</keyword>
<comment type="similarity">
    <text evidence="6">Belongs to the RnfG family.</text>
</comment>
<keyword evidence="5 6" id="KW-0249">Electron transport</keyword>
<evidence type="ECO:0000259" key="7">
    <source>
        <dbReference type="SMART" id="SM00900"/>
    </source>
</evidence>
<keyword evidence="6" id="KW-0472">Membrane</keyword>
<evidence type="ECO:0000256" key="3">
    <source>
        <dbReference type="ARBA" id="ARBA00022630"/>
    </source>
</evidence>
<evidence type="ECO:0000256" key="4">
    <source>
        <dbReference type="ARBA" id="ARBA00022643"/>
    </source>
</evidence>
<dbReference type="NCBIfam" id="TIGR01947">
    <property type="entry name" value="rnfG"/>
    <property type="match status" value="1"/>
</dbReference>
<dbReference type="GO" id="GO:0022900">
    <property type="term" value="P:electron transport chain"/>
    <property type="evidence" value="ECO:0007669"/>
    <property type="project" value="UniProtKB-UniRule"/>
</dbReference>
<dbReference type="PANTHER" id="PTHR36118">
    <property type="entry name" value="ION-TRANSLOCATING OXIDOREDUCTASE COMPLEX SUBUNIT G"/>
    <property type="match status" value="1"/>
</dbReference>
<dbReference type="InterPro" id="IPR007329">
    <property type="entry name" value="FMN-bd"/>
</dbReference>